<reference evidence="3" key="1">
    <citation type="submission" date="2023-06" db="EMBL/GenBank/DDBJ databases">
        <authorList>
            <person name="Kurt Z."/>
        </authorList>
    </citation>
    <scope>NUCLEOTIDE SEQUENCE</scope>
</reference>
<evidence type="ECO:0000259" key="2">
    <source>
        <dbReference type="Pfam" id="PF05970"/>
    </source>
</evidence>
<keyword evidence="1" id="KW-0378">Hydrolase</keyword>
<evidence type="ECO:0000256" key="1">
    <source>
        <dbReference type="RuleBase" id="RU363044"/>
    </source>
</evidence>
<organism evidence="3">
    <name type="scientific">Hexamita inflata</name>
    <dbReference type="NCBI Taxonomy" id="28002"/>
    <lineage>
        <taxon>Eukaryota</taxon>
        <taxon>Metamonada</taxon>
        <taxon>Diplomonadida</taxon>
        <taxon>Hexamitidae</taxon>
        <taxon>Hexamitinae</taxon>
        <taxon>Hexamita</taxon>
    </lineage>
</organism>
<dbReference type="InterPro" id="IPR010285">
    <property type="entry name" value="DNA_helicase_pif1-like_DEAD"/>
</dbReference>
<evidence type="ECO:0000313" key="3">
    <source>
        <dbReference type="EMBL" id="CAI9965355.1"/>
    </source>
</evidence>
<dbReference type="GO" id="GO:0043139">
    <property type="term" value="F:5'-3' DNA helicase activity"/>
    <property type="evidence" value="ECO:0007669"/>
    <property type="project" value="UniProtKB-EC"/>
</dbReference>
<reference evidence="4 5" key="2">
    <citation type="submission" date="2024-07" db="EMBL/GenBank/DDBJ databases">
        <authorList>
            <person name="Akdeniz Z."/>
        </authorList>
    </citation>
    <scope>NUCLEOTIDE SEQUENCE [LARGE SCALE GENOMIC DNA]</scope>
</reference>
<dbReference type="GO" id="GO:0005524">
    <property type="term" value="F:ATP binding"/>
    <property type="evidence" value="ECO:0007669"/>
    <property type="project" value="UniProtKB-KW"/>
</dbReference>
<dbReference type="Proteomes" id="UP001642409">
    <property type="component" value="Unassembled WGS sequence"/>
</dbReference>
<dbReference type="GO" id="GO:0000723">
    <property type="term" value="P:telomere maintenance"/>
    <property type="evidence" value="ECO:0007669"/>
    <property type="project" value="InterPro"/>
</dbReference>
<keyword evidence="5" id="KW-1185">Reference proteome</keyword>
<dbReference type="SUPFAM" id="SSF52540">
    <property type="entry name" value="P-loop containing nucleoside triphosphate hydrolases"/>
    <property type="match status" value="1"/>
</dbReference>
<dbReference type="GO" id="GO:0016787">
    <property type="term" value="F:hydrolase activity"/>
    <property type="evidence" value="ECO:0007669"/>
    <property type="project" value="UniProtKB-KW"/>
</dbReference>
<evidence type="ECO:0000313" key="4">
    <source>
        <dbReference type="EMBL" id="CAL6105739.1"/>
    </source>
</evidence>
<keyword evidence="1" id="KW-0233">DNA recombination</keyword>
<dbReference type="EMBL" id="CAXDID020000600">
    <property type="protein sequence ID" value="CAL6105739.1"/>
    <property type="molecule type" value="Genomic_DNA"/>
</dbReference>
<accession>A0AA86QVG5</accession>
<feature type="domain" description="DNA helicase Pif1-like DEAD-box helicase" evidence="2">
    <location>
        <begin position="22"/>
        <end position="144"/>
    </location>
</feature>
<keyword evidence="1" id="KW-0227">DNA damage</keyword>
<comment type="cofactor">
    <cofactor evidence="1">
        <name>Mg(2+)</name>
        <dbReference type="ChEBI" id="CHEBI:18420"/>
    </cofactor>
</comment>
<dbReference type="InterPro" id="IPR027417">
    <property type="entry name" value="P-loop_NTPase"/>
</dbReference>
<dbReference type="Pfam" id="PF05970">
    <property type="entry name" value="PIF1"/>
    <property type="match status" value="1"/>
</dbReference>
<name>A0AA86QVG5_9EUKA</name>
<dbReference type="AlphaFoldDB" id="A0AA86QVG5"/>
<comment type="catalytic activity">
    <reaction evidence="1">
        <text>ATP + H2O = ADP + phosphate + H(+)</text>
        <dbReference type="Rhea" id="RHEA:13065"/>
        <dbReference type="ChEBI" id="CHEBI:15377"/>
        <dbReference type="ChEBI" id="CHEBI:15378"/>
        <dbReference type="ChEBI" id="CHEBI:30616"/>
        <dbReference type="ChEBI" id="CHEBI:43474"/>
        <dbReference type="ChEBI" id="CHEBI:456216"/>
        <dbReference type="EC" id="5.6.2.3"/>
    </reaction>
</comment>
<dbReference type="Gene3D" id="3.40.50.300">
    <property type="entry name" value="P-loop containing nucleotide triphosphate hydrolases"/>
    <property type="match status" value="1"/>
</dbReference>
<dbReference type="GO" id="GO:0006281">
    <property type="term" value="P:DNA repair"/>
    <property type="evidence" value="ECO:0007669"/>
    <property type="project" value="UniProtKB-KW"/>
</dbReference>
<gene>
    <name evidence="3" type="ORF">HINF_LOCUS53000</name>
    <name evidence="4" type="ORF">HINF_LOCUS73407</name>
</gene>
<dbReference type="EMBL" id="CATOUU010000988">
    <property type="protein sequence ID" value="CAI9965355.1"/>
    <property type="molecule type" value="Genomic_DNA"/>
</dbReference>
<keyword evidence="1" id="KW-0067">ATP-binding</keyword>
<comment type="similarity">
    <text evidence="1">Belongs to the helicase family.</text>
</comment>
<comment type="caution">
    <text evidence="3">The sequence shown here is derived from an EMBL/GenBank/DDBJ whole genome shotgun (WGS) entry which is preliminary data.</text>
</comment>
<keyword evidence="1" id="KW-0547">Nucleotide-binding</keyword>
<proteinExistence type="inferred from homology"/>
<keyword evidence="1 3" id="KW-0347">Helicase</keyword>
<dbReference type="EC" id="5.6.2.3" evidence="1"/>
<keyword evidence="1" id="KW-0234">DNA repair</keyword>
<evidence type="ECO:0000313" key="5">
    <source>
        <dbReference type="Proteomes" id="UP001642409"/>
    </source>
</evidence>
<protein>
    <recommendedName>
        <fullName evidence="1">ATP-dependent DNA helicase</fullName>
        <ecNumber evidence="1">5.6.2.3</ecNumber>
    </recommendedName>
</protein>
<dbReference type="GO" id="GO:0006310">
    <property type="term" value="P:DNA recombination"/>
    <property type="evidence" value="ECO:0007669"/>
    <property type="project" value="UniProtKB-KW"/>
</dbReference>
<sequence length="238" mass="28019">MNGMWSDSAIQTQKKVEHYQKLTFEQKMIFNEIVFNRKNAYIAGITCSGKSHLIRSITKSLQAMFGDKIFVTAISRSGAQNINGQLLQHIFKLKVDKIYDTIAENEQFIFQNVKQNLYMQIMFKELQVLIIDEVSMLPGYIFDATSMDYQYGLVWTCFFNELKKIQNFLEDYKQLYAEISCSYRQQAKLIKCVIYLTAKHLRTQNQRSSSASLFLNIMIKIIYQYQIKYEMVQQVMML</sequence>